<dbReference type="OrthoDB" id="680851at2759"/>
<evidence type="ECO:0000313" key="3">
    <source>
        <dbReference type="EMBL" id="KAG7546100.1"/>
    </source>
</evidence>
<proteinExistence type="predicted"/>
<name>A0A8T1YJ41_ARASU</name>
<evidence type="ECO:0000256" key="1">
    <source>
        <dbReference type="SAM" id="Coils"/>
    </source>
</evidence>
<organism evidence="3 4">
    <name type="scientific">Arabidopsis suecica</name>
    <name type="common">Swedish thale-cress</name>
    <name type="synonym">Cardaminopsis suecica</name>
    <dbReference type="NCBI Taxonomy" id="45249"/>
    <lineage>
        <taxon>Eukaryota</taxon>
        <taxon>Viridiplantae</taxon>
        <taxon>Streptophyta</taxon>
        <taxon>Embryophyta</taxon>
        <taxon>Tracheophyta</taxon>
        <taxon>Spermatophyta</taxon>
        <taxon>Magnoliopsida</taxon>
        <taxon>eudicotyledons</taxon>
        <taxon>Gunneridae</taxon>
        <taxon>Pentapetalae</taxon>
        <taxon>rosids</taxon>
        <taxon>malvids</taxon>
        <taxon>Brassicales</taxon>
        <taxon>Brassicaceae</taxon>
        <taxon>Camelineae</taxon>
        <taxon>Arabidopsis</taxon>
    </lineage>
</organism>
<feature type="region of interest" description="Disordered" evidence="2">
    <location>
        <begin position="192"/>
        <end position="264"/>
    </location>
</feature>
<evidence type="ECO:0008006" key="5">
    <source>
        <dbReference type="Google" id="ProtNLM"/>
    </source>
</evidence>
<comment type="caution">
    <text evidence="3">The sequence shown here is derived from an EMBL/GenBank/DDBJ whole genome shotgun (WGS) entry which is preliminary data.</text>
</comment>
<feature type="compositionally biased region" description="Polar residues" evidence="2">
    <location>
        <begin position="1"/>
        <end position="10"/>
    </location>
</feature>
<keyword evidence="4" id="KW-1185">Reference proteome</keyword>
<dbReference type="AlphaFoldDB" id="A0A8T1YJ41"/>
<feature type="coiled-coil region" evidence="1">
    <location>
        <begin position="323"/>
        <end position="357"/>
    </location>
</feature>
<keyword evidence="1" id="KW-0175">Coiled coil</keyword>
<feature type="coiled-coil region" evidence="1">
    <location>
        <begin position="421"/>
        <end position="448"/>
    </location>
</feature>
<dbReference type="Proteomes" id="UP000694251">
    <property type="component" value="Chromosome 12"/>
</dbReference>
<feature type="region of interest" description="Disordered" evidence="2">
    <location>
        <begin position="1"/>
        <end position="50"/>
    </location>
</feature>
<evidence type="ECO:0000256" key="2">
    <source>
        <dbReference type="SAM" id="MobiDB-lite"/>
    </source>
</evidence>
<gene>
    <name evidence="3" type="ORF">ISN44_As12g015050</name>
</gene>
<dbReference type="EMBL" id="JAEFBJ010000012">
    <property type="protein sequence ID" value="KAG7546100.1"/>
    <property type="molecule type" value="Genomic_DNA"/>
</dbReference>
<protein>
    <recommendedName>
        <fullName evidence="5">WPP domain-interacting protein 1</fullName>
    </recommendedName>
</protein>
<dbReference type="InterPro" id="IPR044696">
    <property type="entry name" value="WIP1/2/3"/>
</dbReference>
<reference evidence="3 4" key="1">
    <citation type="submission" date="2020-12" db="EMBL/GenBank/DDBJ databases">
        <title>Concerted genomic and epigenomic changes stabilize Arabidopsis allopolyploids.</title>
        <authorList>
            <person name="Chen Z."/>
        </authorList>
    </citation>
    <scope>NUCLEOTIDE SEQUENCE [LARGE SCALE GENOMIC DNA]</scope>
    <source>
        <strain evidence="3">As9502</strain>
        <tissue evidence="3">Leaf</tissue>
    </source>
</reference>
<dbReference type="PANTHER" id="PTHR34562:SF8">
    <property type="entry name" value="WPP DOMAIN-INTERACTING PROTEIN 1"/>
    <property type="match status" value="1"/>
</dbReference>
<evidence type="ECO:0000313" key="4">
    <source>
        <dbReference type="Proteomes" id="UP000694251"/>
    </source>
</evidence>
<accession>A0A8T1YJ41</accession>
<sequence>MDLESESSALESVDDNGMIQQSASNVADDGRSLDNGSCSDESVKLVSTSKSVEIGKPMNFDSPGGGGSYTPVLKGQGLRKWRRIRRDLVKDTSANIENSKALKRVLSAVGHSHGKQMQFQSPEVEQESQGSVGSVNMLKSSGDGFDILGSSGYDSRFVAGIGFSAGMDLEIDDDRSSKSSTAARAPKVIRYEKPMISSGQGGKIRVENSKKHRGESVDIDNENSYSSLESDSRKQTGRMMDYNGENGETSMRKDDAGGEGGESINTNNRYSEELDPLTEAIDGFLALQDALEKEVQQFQEIGNEPMPQHHEQVSDVSSPHSEIVALVNNVEQLENMLEETRSMLEVKESHIRELESTTNQNKHSWGGTEIVVEDIFRQKIEAEIEYLIYSRSIYNLNSQTKLIDEQESLAEEQNHGTLSKLGRVQTKAANLTNRAQDLQNECIEITGTIKKRACKITSCFLIQLVLLSTVVLLLLSQLLPEPDTVVPT</sequence>
<feature type="compositionally biased region" description="Polar residues" evidence="2">
    <location>
        <begin position="34"/>
        <end position="50"/>
    </location>
</feature>
<dbReference type="PANTHER" id="PTHR34562">
    <property type="entry name" value="WPP DOMAIN-INTERACTING PROTEIN 2"/>
    <property type="match status" value="1"/>
</dbReference>